<dbReference type="OrthoDB" id="7873775at2"/>
<evidence type="ECO:0000313" key="2">
    <source>
        <dbReference type="Proteomes" id="UP000006833"/>
    </source>
</evidence>
<accession>A8LMP3</accession>
<dbReference type="RefSeq" id="WP_012179895.1">
    <property type="nucleotide sequence ID" value="NC_009952.1"/>
</dbReference>
<name>A8LMP3_DINSH</name>
<protein>
    <submittedName>
        <fullName evidence="1">Uncharacterized protein</fullName>
    </submittedName>
</protein>
<dbReference type="Proteomes" id="UP000006833">
    <property type="component" value="Chromosome"/>
</dbReference>
<gene>
    <name evidence="1" type="ordered locus">Dshi_3235</name>
</gene>
<evidence type="ECO:0000313" key="1">
    <source>
        <dbReference type="EMBL" id="ABV94968.1"/>
    </source>
</evidence>
<organism evidence="1 2">
    <name type="scientific">Dinoroseobacter shibae (strain DSM 16493 / NCIMB 14021 / DFL 12)</name>
    <dbReference type="NCBI Taxonomy" id="398580"/>
    <lineage>
        <taxon>Bacteria</taxon>
        <taxon>Pseudomonadati</taxon>
        <taxon>Pseudomonadota</taxon>
        <taxon>Alphaproteobacteria</taxon>
        <taxon>Rhodobacterales</taxon>
        <taxon>Roseobacteraceae</taxon>
        <taxon>Dinoroseobacter</taxon>
    </lineage>
</organism>
<reference evidence="2" key="1">
    <citation type="journal article" date="2010" name="ISME J.">
        <title>The complete genome sequence of the algal symbiont Dinoroseobacter shibae: a hitchhiker's guide to life in the sea.</title>
        <authorList>
            <person name="Wagner-Dobler I."/>
            <person name="Ballhausen B."/>
            <person name="Berger M."/>
            <person name="Brinkhoff T."/>
            <person name="Buchholz I."/>
            <person name="Bunk B."/>
            <person name="Cypionka H."/>
            <person name="Daniel R."/>
            <person name="Drepper T."/>
            <person name="Gerdts G."/>
            <person name="Hahnke S."/>
            <person name="Han C."/>
            <person name="Jahn D."/>
            <person name="Kalhoefer D."/>
            <person name="Kiss H."/>
            <person name="Klenk H.P."/>
            <person name="Kyrpides N."/>
            <person name="Liebl W."/>
            <person name="Liesegang H."/>
            <person name="Meincke L."/>
            <person name="Pati A."/>
            <person name="Petersen J."/>
            <person name="Piekarski T."/>
            <person name="Pommerenke C."/>
            <person name="Pradella S."/>
            <person name="Pukall R."/>
            <person name="Rabus R."/>
            <person name="Stackebrandt E."/>
            <person name="Thole S."/>
            <person name="Thompson L."/>
            <person name="Tielen P."/>
            <person name="Tomasch J."/>
            <person name="von Jan M."/>
            <person name="Wanphrut N."/>
            <person name="Wichels A."/>
            <person name="Zech H."/>
            <person name="Simon M."/>
        </authorList>
    </citation>
    <scope>NUCLEOTIDE SEQUENCE [LARGE SCALE GENOMIC DNA]</scope>
    <source>
        <strain evidence="2">DSM 16493 / NCIMB 14021 / DFL 12</strain>
    </source>
</reference>
<keyword evidence="2" id="KW-1185">Reference proteome</keyword>
<dbReference type="EMBL" id="CP000830">
    <property type="protein sequence ID" value="ABV94968.1"/>
    <property type="molecule type" value="Genomic_DNA"/>
</dbReference>
<proteinExistence type="predicted"/>
<dbReference type="AlphaFoldDB" id="A8LMP3"/>
<dbReference type="KEGG" id="dsh:Dshi_3235"/>
<sequence>MLRQTASIQHKLSGEPNVVVLRPHEPVVLDQDRVVELFVDLGEIGAQSTVSETLTDIRDRVGLLPIEFARGTWDGLEGLAQEIMALARSIGFVSCEHAARQVAACARGHKANDMPPVIARLDRVCAMPGPKAWGSAEVLN</sequence>
<dbReference type="HOGENOM" id="CLU_1831978_0_0_5"/>
<dbReference type="STRING" id="398580.Dshi_3235"/>